<dbReference type="PANTHER" id="PTHR22955">
    <property type="entry name" value="RETROTRANSPOSON"/>
    <property type="match status" value="1"/>
</dbReference>
<evidence type="ECO:0000313" key="2">
    <source>
        <dbReference type="EMBL" id="KMQ85941.1"/>
    </source>
</evidence>
<protein>
    <recommendedName>
        <fullName evidence="1">DUF4806 domain-containing protein</fullName>
    </recommendedName>
</protein>
<dbReference type="Proteomes" id="UP000036403">
    <property type="component" value="Unassembled WGS sequence"/>
</dbReference>
<keyword evidence="3" id="KW-1185">Reference proteome</keyword>
<dbReference type="PANTHER" id="PTHR22955:SF77">
    <property type="entry name" value="ASPARTIC PUTATIVE DOMAIN-CONTAINING PROTEIN-RELATED"/>
    <property type="match status" value="1"/>
</dbReference>
<gene>
    <name evidence="2" type="ORF">RF55_15235</name>
</gene>
<evidence type="ECO:0000313" key="3">
    <source>
        <dbReference type="Proteomes" id="UP000036403"/>
    </source>
</evidence>
<name>A0A0J7K6W9_LASNI</name>
<feature type="domain" description="DUF4806" evidence="1">
    <location>
        <begin position="60"/>
        <end position="136"/>
    </location>
</feature>
<organism evidence="2 3">
    <name type="scientific">Lasius niger</name>
    <name type="common">Black garden ant</name>
    <dbReference type="NCBI Taxonomy" id="67767"/>
    <lineage>
        <taxon>Eukaryota</taxon>
        <taxon>Metazoa</taxon>
        <taxon>Ecdysozoa</taxon>
        <taxon>Arthropoda</taxon>
        <taxon>Hexapoda</taxon>
        <taxon>Insecta</taxon>
        <taxon>Pterygota</taxon>
        <taxon>Neoptera</taxon>
        <taxon>Endopterygota</taxon>
        <taxon>Hymenoptera</taxon>
        <taxon>Apocrita</taxon>
        <taxon>Aculeata</taxon>
        <taxon>Formicoidea</taxon>
        <taxon>Formicidae</taxon>
        <taxon>Formicinae</taxon>
        <taxon>Lasius</taxon>
        <taxon>Lasius</taxon>
    </lineage>
</organism>
<dbReference type="InterPro" id="IPR032071">
    <property type="entry name" value="DUF4806"/>
</dbReference>
<accession>A0A0J7K6W9</accession>
<feature type="non-terminal residue" evidence="2">
    <location>
        <position position="243"/>
    </location>
</feature>
<sequence>MNEEKTQNDIENKGGHNYNELCCKACRSSIQKMTRMLLTIEQLLLDVNPNHLQNNTINLNLPIATPEKLQEFNKLITEDPVASLQYEKLIRTVGGKNPEQHIRNALKLTVTDELAYKLSWTGQKNTIETKSMKFVDVIIVFVANRVGEVQQLTDQTEWRHVPSSENPADLLSRGMSPDDILNSSFWWCGPEFLKDSENVWPINDSHVVESEIPESRKVIVTAVHTTIVNPFVELIYKFSNLKK</sequence>
<dbReference type="Pfam" id="PF16064">
    <property type="entry name" value="DUF4806"/>
    <property type="match status" value="1"/>
</dbReference>
<dbReference type="EMBL" id="LBMM01012883">
    <property type="protein sequence ID" value="KMQ85941.1"/>
    <property type="molecule type" value="Genomic_DNA"/>
</dbReference>
<proteinExistence type="predicted"/>
<reference evidence="2 3" key="1">
    <citation type="submission" date="2015-04" db="EMBL/GenBank/DDBJ databases">
        <title>Lasius niger genome sequencing.</title>
        <authorList>
            <person name="Konorov E.A."/>
            <person name="Nikitin M.A."/>
            <person name="Kirill M.V."/>
            <person name="Chang P."/>
        </authorList>
    </citation>
    <scope>NUCLEOTIDE SEQUENCE [LARGE SCALE GENOMIC DNA]</scope>
    <source>
        <tissue evidence="2">Whole</tissue>
    </source>
</reference>
<dbReference type="PaxDb" id="67767-A0A0J7K6W9"/>
<dbReference type="AlphaFoldDB" id="A0A0J7K6W9"/>
<dbReference type="STRING" id="67767.A0A0J7K6W9"/>
<evidence type="ECO:0000259" key="1">
    <source>
        <dbReference type="Pfam" id="PF16064"/>
    </source>
</evidence>
<dbReference type="OrthoDB" id="7554658at2759"/>
<comment type="caution">
    <text evidence="2">The sequence shown here is derived from an EMBL/GenBank/DDBJ whole genome shotgun (WGS) entry which is preliminary data.</text>
</comment>